<evidence type="ECO:0000313" key="3">
    <source>
        <dbReference type="EMBL" id="GLW94895.1"/>
    </source>
</evidence>
<feature type="region of interest" description="Disordered" evidence="1">
    <location>
        <begin position="1"/>
        <end position="28"/>
    </location>
</feature>
<name>A0A9W6V9A3_9PSEU</name>
<protein>
    <submittedName>
        <fullName evidence="3">Uncharacterized protein</fullName>
    </submittedName>
</protein>
<evidence type="ECO:0000313" key="4">
    <source>
        <dbReference type="Proteomes" id="UP001165042"/>
    </source>
</evidence>
<keyword evidence="4" id="KW-1185">Reference proteome</keyword>
<dbReference type="AlphaFoldDB" id="A0A9W6V9A3"/>
<organism evidence="3 4">
    <name type="scientific">Actinokineospora globicatena</name>
    <dbReference type="NCBI Taxonomy" id="103729"/>
    <lineage>
        <taxon>Bacteria</taxon>
        <taxon>Bacillati</taxon>
        <taxon>Actinomycetota</taxon>
        <taxon>Actinomycetes</taxon>
        <taxon>Pseudonocardiales</taxon>
        <taxon>Pseudonocardiaceae</taxon>
        <taxon>Actinokineospora</taxon>
    </lineage>
</organism>
<evidence type="ECO:0000256" key="1">
    <source>
        <dbReference type="SAM" id="MobiDB-lite"/>
    </source>
</evidence>
<comment type="caution">
    <text evidence="3">The sequence shown here is derived from an EMBL/GenBank/DDBJ whole genome shotgun (WGS) entry which is preliminary data.</text>
</comment>
<proteinExistence type="predicted"/>
<feature type="transmembrane region" description="Helical" evidence="2">
    <location>
        <begin position="38"/>
        <end position="59"/>
    </location>
</feature>
<evidence type="ECO:0000256" key="2">
    <source>
        <dbReference type="SAM" id="Phobius"/>
    </source>
</evidence>
<dbReference type="Proteomes" id="UP001165042">
    <property type="component" value="Unassembled WGS sequence"/>
</dbReference>
<gene>
    <name evidence="3" type="ORF">Aglo03_57110</name>
</gene>
<accession>A0A9W6V9A3</accession>
<feature type="transmembrane region" description="Helical" evidence="2">
    <location>
        <begin position="71"/>
        <end position="90"/>
    </location>
</feature>
<sequence length="108" mass="10778">MTDTSATGPVLSTPHPAEPTPPNAAELPTPVPVRAASVAALVVAAVLVAVVLVLTSSGAQPAPLTPSAADVAPPAVALLVAAGVLLGARARSPRTWFPRRRVRPALLS</sequence>
<keyword evidence="2" id="KW-0472">Membrane</keyword>
<keyword evidence="2" id="KW-1133">Transmembrane helix</keyword>
<dbReference type="RefSeq" id="WP_285612820.1">
    <property type="nucleotide sequence ID" value="NZ_BSSD01000011.1"/>
</dbReference>
<dbReference type="EMBL" id="BSSD01000011">
    <property type="protein sequence ID" value="GLW94895.1"/>
    <property type="molecule type" value="Genomic_DNA"/>
</dbReference>
<keyword evidence="2" id="KW-0812">Transmembrane</keyword>
<reference evidence="3" key="1">
    <citation type="submission" date="2023-02" db="EMBL/GenBank/DDBJ databases">
        <title>Actinokineospora globicatena NBRC 15670.</title>
        <authorList>
            <person name="Ichikawa N."/>
            <person name="Sato H."/>
            <person name="Tonouchi N."/>
        </authorList>
    </citation>
    <scope>NUCLEOTIDE SEQUENCE</scope>
    <source>
        <strain evidence="3">NBRC 15670</strain>
    </source>
</reference>